<keyword evidence="9" id="KW-0472">Membrane</keyword>
<keyword evidence="13" id="KW-1185">Reference proteome</keyword>
<evidence type="ECO:0000313" key="13">
    <source>
        <dbReference type="Proteomes" id="UP001283361"/>
    </source>
</evidence>
<evidence type="ECO:0000256" key="3">
    <source>
        <dbReference type="ARBA" id="ARBA00022772"/>
    </source>
</evidence>
<feature type="domain" description="Copper amine oxidase catalytic" evidence="10">
    <location>
        <begin position="412"/>
        <end position="821"/>
    </location>
</feature>
<comment type="cofactor">
    <cofactor evidence="8">
        <name>Cu cation</name>
        <dbReference type="ChEBI" id="CHEBI:23378"/>
    </cofactor>
    <text evidence="8">Contains 1 topaquinone per subunit.</text>
</comment>
<name>A0AAE1A0N9_9GAST</name>
<keyword evidence="9" id="KW-1133">Transmembrane helix</keyword>
<dbReference type="PROSITE" id="PS01165">
    <property type="entry name" value="COPPER_AMINE_OXID_2"/>
    <property type="match status" value="1"/>
</dbReference>
<feature type="active site" description="Proton acceptor" evidence="6">
    <location>
        <position position="484"/>
    </location>
</feature>
<dbReference type="GO" id="GO:0009308">
    <property type="term" value="P:amine metabolic process"/>
    <property type="evidence" value="ECO:0007669"/>
    <property type="project" value="UniProtKB-UniRule"/>
</dbReference>
<feature type="domain" description="Copper amine oxidase N2-terminal" evidence="11">
    <location>
        <begin position="159"/>
        <end position="242"/>
    </location>
</feature>
<evidence type="ECO:0000256" key="7">
    <source>
        <dbReference type="PIRSR" id="PIRSR600269-51"/>
    </source>
</evidence>
<keyword evidence="9" id="KW-0812">Transmembrane</keyword>
<proteinExistence type="inferred from homology"/>
<dbReference type="InterPro" id="IPR015800">
    <property type="entry name" value="Cu_amine_oxidase_N2"/>
</dbReference>
<dbReference type="SUPFAM" id="SSF49998">
    <property type="entry name" value="Amine oxidase catalytic domain"/>
    <property type="match status" value="1"/>
</dbReference>
<dbReference type="PANTHER" id="PTHR10638">
    <property type="entry name" value="COPPER AMINE OXIDASE"/>
    <property type="match status" value="1"/>
</dbReference>
<evidence type="ECO:0000256" key="5">
    <source>
        <dbReference type="ARBA" id="ARBA00023008"/>
    </source>
</evidence>
<dbReference type="InterPro" id="IPR015798">
    <property type="entry name" value="Cu_amine_oxidase_C"/>
</dbReference>
<dbReference type="Gene3D" id="3.10.450.40">
    <property type="match status" value="2"/>
</dbReference>
<feature type="transmembrane region" description="Helical" evidence="9">
    <location>
        <begin position="55"/>
        <end position="77"/>
    </location>
</feature>
<comment type="similarity">
    <text evidence="1 8">Belongs to the copper/topaquinone oxidase family.</text>
</comment>
<dbReference type="EC" id="1.4.3.-" evidence="8"/>
<dbReference type="PANTHER" id="PTHR10638:SF20">
    <property type="entry name" value="AMINE OXIDASE"/>
    <property type="match status" value="1"/>
</dbReference>
<feature type="modified residue" description="2',4',5'-topaquinone" evidence="7">
    <location>
        <position position="572"/>
    </location>
</feature>
<evidence type="ECO:0000256" key="8">
    <source>
        <dbReference type="RuleBase" id="RU000672"/>
    </source>
</evidence>
<evidence type="ECO:0000256" key="9">
    <source>
        <dbReference type="SAM" id="Phobius"/>
    </source>
</evidence>
<evidence type="ECO:0000259" key="10">
    <source>
        <dbReference type="Pfam" id="PF01179"/>
    </source>
</evidence>
<dbReference type="InterPro" id="IPR049947">
    <property type="entry name" value="Cu_Am_Ox_Cu-bd"/>
</dbReference>
<dbReference type="GO" id="GO:0005507">
    <property type="term" value="F:copper ion binding"/>
    <property type="evidence" value="ECO:0007669"/>
    <property type="project" value="InterPro"/>
</dbReference>
<keyword evidence="2 8" id="KW-0479">Metal-binding</keyword>
<protein>
    <recommendedName>
        <fullName evidence="8">Amine oxidase</fullName>
        <ecNumber evidence="8">1.4.3.-</ecNumber>
    </recommendedName>
</protein>
<accession>A0AAE1A0N9</accession>
<keyword evidence="3 6" id="KW-0801">TPQ</keyword>
<keyword evidence="4 8" id="KW-0560">Oxidoreductase</keyword>
<dbReference type="AlphaFoldDB" id="A0AAE1A0N9"/>
<dbReference type="EMBL" id="JAWDGP010003022">
    <property type="protein sequence ID" value="KAK3778062.1"/>
    <property type="molecule type" value="Genomic_DNA"/>
</dbReference>
<sequence length="870" mass="99145">MEREEDESMTRLMTWKSNSDEEDVAEYSNGHLFNGGHKHLNIRQGRSTKRPSHRVPILTTVLTISLLANILLLLLLYRGGDTASTPAFGLDSQLPVSCDQQGESPAAALHIDNSSQNVVSCPEISKQTPLCSTDHKNLKKLRTEAKKYQNIFKDLNEKEIRAVFDYLKRQHVLGIKPYDDDSGNHIYSIELHVPNKTSALLFLQGRGPRPPREAQVVMEQPQAWAAPMVQELIVGPLPQPAYHKLNPRRSSNSVPYRFHPSYGVHAAYQSFARHMNPAFDAIVRESYGASFINCQQRCLVLLSQKTSSAYSDRTLIVLTAYYPTDFVTINPLDLMFVMKETRKDSSQFQLDSLEYGGQTFRSVEAFVHAYRQGNTPRVRRSFPTPVPGETTYPGTMNLRGQKFPELSQEGPRQFEPQGKRYVVENQHVRYMKWSFNLRMSTASGPQVWDVRWAGERIAYEISLQDVAVIYAGANPTTFYAHLSDSAFGLGDKAYGLVPGVDCPDHATFLPVPVYNKTQNGPTLNRNAFCIFEHNNGVPLRRHRSDDATNGRNYGGLVDRVLIVRTVLVEYNYDYIFDVVFHLNGAMEVTSHATGYVMSQHYRTAEKPFGFRIHEDAVGSIHHHLMNFKIDLDILGTENRYKSLDFTTDKRSWPWLNDGQTELEQIAFKEHLRQTELEAVLHYNFSQPKYHLVFNDAKRNKFGHHRAYRITSNGFSSQILPSNSPVLRSRTWTKYQMLITERKEDEETSSSIFSMFDGASPHVDIEKYLMDNGSIVDKDLVLWMTIGFHHIPHTEDIPNTPTVGARASISLLPYNYFPECPSVGSRDAVRIDSIGTRLHSKYGLPRKDYCLPKMFYYETFMKSTSNLFSGS</sequence>
<dbReference type="InterPro" id="IPR036460">
    <property type="entry name" value="Cu_amine_oxidase_C_sf"/>
</dbReference>
<gene>
    <name evidence="12" type="ORF">RRG08_044678</name>
</gene>
<dbReference type="GO" id="GO:0008131">
    <property type="term" value="F:primary methylamine oxidase activity"/>
    <property type="evidence" value="ECO:0007669"/>
    <property type="project" value="InterPro"/>
</dbReference>
<reference evidence="12" key="1">
    <citation type="journal article" date="2023" name="G3 (Bethesda)">
        <title>A reference genome for the long-term kleptoplast-retaining sea slug Elysia crispata morphotype clarki.</title>
        <authorList>
            <person name="Eastman K.E."/>
            <person name="Pendleton A.L."/>
            <person name="Shaikh M.A."/>
            <person name="Suttiyut T."/>
            <person name="Ogas R."/>
            <person name="Tomko P."/>
            <person name="Gavelis G."/>
            <person name="Widhalm J.R."/>
            <person name="Wisecaver J.H."/>
        </authorList>
    </citation>
    <scope>NUCLEOTIDE SEQUENCE</scope>
    <source>
        <strain evidence="12">ECLA1</strain>
    </source>
</reference>
<dbReference type="SUPFAM" id="SSF54416">
    <property type="entry name" value="Amine oxidase N-terminal region"/>
    <property type="match status" value="2"/>
</dbReference>
<keyword evidence="5 8" id="KW-0186">Copper</keyword>
<dbReference type="PRINTS" id="PR00766">
    <property type="entry name" value="CUDAOXIDASE"/>
</dbReference>
<feature type="active site" description="Schiff-base intermediate with substrate; via topaquinone" evidence="6">
    <location>
        <position position="572"/>
    </location>
</feature>
<comment type="PTM">
    <text evidence="7 8">Topaquinone (TPQ) is generated by copper-dependent autoxidation of a specific tyrosyl residue.</text>
</comment>
<dbReference type="Proteomes" id="UP001283361">
    <property type="component" value="Unassembled WGS sequence"/>
</dbReference>
<evidence type="ECO:0000256" key="6">
    <source>
        <dbReference type="PIRSR" id="PIRSR600269-50"/>
    </source>
</evidence>
<organism evidence="12 13">
    <name type="scientific">Elysia crispata</name>
    <name type="common">lettuce slug</name>
    <dbReference type="NCBI Taxonomy" id="231223"/>
    <lineage>
        <taxon>Eukaryota</taxon>
        <taxon>Metazoa</taxon>
        <taxon>Spiralia</taxon>
        <taxon>Lophotrochozoa</taxon>
        <taxon>Mollusca</taxon>
        <taxon>Gastropoda</taxon>
        <taxon>Heterobranchia</taxon>
        <taxon>Euthyneura</taxon>
        <taxon>Panpulmonata</taxon>
        <taxon>Sacoglossa</taxon>
        <taxon>Placobranchoidea</taxon>
        <taxon>Plakobranchidae</taxon>
        <taxon>Elysia</taxon>
    </lineage>
</organism>
<dbReference type="Pfam" id="PF01179">
    <property type="entry name" value="Cu_amine_oxid"/>
    <property type="match status" value="1"/>
</dbReference>
<evidence type="ECO:0000259" key="11">
    <source>
        <dbReference type="Pfam" id="PF02727"/>
    </source>
</evidence>
<dbReference type="InterPro" id="IPR000269">
    <property type="entry name" value="Cu_amine_oxidase"/>
</dbReference>
<evidence type="ECO:0000256" key="2">
    <source>
        <dbReference type="ARBA" id="ARBA00022723"/>
    </source>
</evidence>
<evidence type="ECO:0000256" key="4">
    <source>
        <dbReference type="ARBA" id="ARBA00023002"/>
    </source>
</evidence>
<evidence type="ECO:0000256" key="1">
    <source>
        <dbReference type="ARBA" id="ARBA00007983"/>
    </source>
</evidence>
<dbReference type="GO" id="GO:0005886">
    <property type="term" value="C:plasma membrane"/>
    <property type="evidence" value="ECO:0007669"/>
    <property type="project" value="TreeGrafter"/>
</dbReference>
<dbReference type="GO" id="GO:0048038">
    <property type="term" value="F:quinone binding"/>
    <property type="evidence" value="ECO:0007669"/>
    <property type="project" value="InterPro"/>
</dbReference>
<comment type="caution">
    <text evidence="12">The sequence shown here is derived from an EMBL/GenBank/DDBJ whole genome shotgun (WGS) entry which is preliminary data.</text>
</comment>
<dbReference type="Pfam" id="PF02727">
    <property type="entry name" value="Cu_amine_oxidN2"/>
    <property type="match status" value="1"/>
</dbReference>
<dbReference type="Gene3D" id="2.70.98.20">
    <property type="entry name" value="Copper amine oxidase, catalytic domain"/>
    <property type="match status" value="1"/>
</dbReference>
<evidence type="ECO:0000313" key="12">
    <source>
        <dbReference type="EMBL" id="KAK3778062.1"/>
    </source>
</evidence>
<dbReference type="InterPro" id="IPR016182">
    <property type="entry name" value="Cu_amine_oxidase_N-reg"/>
</dbReference>